<proteinExistence type="predicted"/>
<reference evidence="1 2" key="1">
    <citation type="journal article" date="2015" name="Sci. Rep.">
        <title>Genome of the facultative scuticociliatosis pathogen Pseudocohnilembus persalinus provides insight into its virulence through horizontal gene transfer.</title>
        <authorList>
            <person name="Xiong J."/>
            <person name="Wang G."/>
            <person name="Cheng J."/>
            <person name="Tian M."/>
            <person name="Pan X."/>
            <person name="Warren A."/>
            <person name="Jiang C."/>
            <person name="Yuan D."/>
            <person name="Miao W."/>
        </authorList>
    </citation>
    <scope>NUCLEOTIDE SEQUENCE [LARGE SCALE GENOMIC DNA]</scope>
    <source>
        <strain evidence="1">36N120E</strain>
    </source>
</reference>
<sequence length="152" mass="18185">MINWNSQIYFSTRQFYVDNGIDYFKKNLKENCEGGEQIIRQKAKNFSLDVMENQDKFMEFVWVVESIQQLIIQNIQKLKDFLGVYQENQEDLSQENKNEIQKLEEIILDDLTALYQNMDMLFKMNDRMINSFKCNKWLFDFTGSLNNGFILG</sequence>
<accession>A0A0V0R8L2</accession>
<dbReference type="EMBL" id="LDAU01000018">
    <property type="protein sequence ID" value="KRX10839.1"/>
    <property type="molecule type" value="Genomic_DNA"/>
</dbReference>
<dbReference type="Proteomes" id="UP000054937">
    <property type="component" value="Unassembled WGS sequence"/>
</dbReference>
<keyword evidence="2" id="KW-1185">Reference proteome</keyword>
<comment type="caution">
    <text evidence="1">The sequence shown here is derived from an EMBL/GenBank/DDBJ whole genome shotgun (WGS) entry which is preliminary data.</text>
</comment>
<dbReference type="InParanoid" id="A0A0V0R8L2"/>
<dbReference type="AlphaFoldDB" id="A0A0V0R8L2"/>
<organism evidence="1 2">
    <name type="scientific">Pseudocohnilembus persalinus</name>
    <name type="common">Ciliate</name>
    <dbReference type="NCBI Taxonomy" id="266149"/>
    <lineage>
        <taxon>Eukaryota</taxon>
        <taxon>Sar</taxon>
        <taxon>Alveolata</taxon>
        <taxon>Ciliophora</taxon>
        <taxon>Intramacronucleata</taxon>
        <taxon>Oligohymenophorea</taxon>
        <taxon>Scuticociliatia</taxon>
        <taxon>Philasterida</taxon>
        <taxon>Pseudocohnilembidae</taxon>
        <taxon>Pseudocohnilembus</taxon>
    </lineage>
</organism>
<evidence type="ECO:0000313" key="1">
    <source>
        <dbReference type="EMBL" id="KRX10839.1"/>
    </source>
</evidence>
<protein>
    <submittedName>
        <fullName evidence="1">Uncharacterized protein</fullName>
    </submittedName>
</protein>
<gene>
    <name evidence="1" type="ORF">PPERSA_12190</name>
</gene>
<evidence type="ECO:0000313" key="2">
    <source>
        <dbReference type="Proteomes" id="UP000054937"/>
    </source>
</evidence>
<name>A0A0V0R8L2_PSEPJ</name>